<feature type="compositionally biased region" description="Basic and acidic residues" evidence="1">
    <location>
        <begin position="103"/>
        <end position="125"/>
    </location>
</feature>
<feature type="compositionally biased region" description="Gly residues" evidence="1">
    <location>
        <begin position="138"/>
        <end position="150"/>
    </location>
</feature>
<evidence type="ECO:0000313" key="2">
    <source>
        <dbReference type="EMBL" id="OAA59571.1"/>
    </source>
</evidence>
<accession>A0A167SF75</accession>
<dbReference type="AlphaFoldDB" id="A0A167SF75"/>
<name>A0A167SF75_9HYPO</name>
<reference evidence="2 3" key="1">
    <citation type="journal article" date="2016" name="Genome Biol. Evol.">
        <title>Divergent and convergent evolution of fungal pathogenicity.</title>
        <authorList>
            <person name="Shang Y."/>
            <person name="Xiao G."/>
            <person name="Zheng P."/>
            <person name="Cen K."/>
            <person name="Zhan S."/>
            <person name="Wang C."/>
        </authorList>
    </citation>
    <scope>NUCLEOTIDE SEQUENCE [LARGE SCALE GENOMIC DNA]</scope>
    <source>
        <strain evidence="2 3">RCEF 264</strain>
    </source>
</reference>
<dbReference type="Proteomes" id="UP000076874">
    <property type="component" value="Unassembled WGS sequence"/>
</dbReference>
<organism evidence="2 3">
    <name type="scientific">Niveomyces insectorum RCEF 264</name>
    <dbReference type="NCBI Taxonomy" id="1081102"/>
    <lineage>
        <taxon>Eukaryota</taxon>
        <taxon>Fungi</taxon>
        <taxon>Dikarya</taxon>
        <taxon>Ascomycota</taxon>
        <taxon>Pezizomycotina</taxon>
        <taxon>Sordariomycetes</taxon>
        <taxon>Hypocreomycetidae</taxon>
        <taxon>Hypocreales</taxon>
        <taxon>Cordycipitaceae</taxon>
        <taxon>Niveomyces</taxon>
    </lineage>
</organism>
<protein>
    <submittedName>
        <fullName evidence="2">Uncharacterized protein</fullName>
    </submittedName>
</protein>
<feature type="region of interest" description="Disordered" evidence="1">
    <location>
        <begin position="1"/>
        <end position="125"/>
    </location>
</feature>
<feature type="region of interest" description="Disordered" evidence="1">
    <location>
        <begin position="137"/>
        <end position="172"/>
    </location>
</feature>
<dbReference type="EMBL" id="AZHD01000010">
    <property type="protein sequence ID" value="OAA59571.1"/>
    <property type="molecule type" value="Genomic_DNA"/>
</dbReference>
<comment type="caution">
    <text evidence="2">The sequence shown here is derived from an EMBL/GenBank/DDBJ whole genome shotgun (WGS) entry which is preliminary data.</text>
</comment>
<evidence type="ECO:0000256" key="1">
    <source>
        <dbReference type="SAM" id="MobiDB-lite"/>
    </source>
</evidence>
<gene>
    <name evidence="2" type="ORF">SPI_05769</name>
</gene>
<evidence type="ECO:0000313" key="3">
    <source>
        <dbReference type="Proteomes" id="UP000076874"/>
    </source>
</evidence>
<proteinExistence type="predicted"/>
<feature type="compositionally biased region" description="Low complexity" evidence="1">
    <location>
        <begin position="56"/>
        <end position="72"/>
    </location>
</feature>
<feature type="compositionally biased region" description="Gly residues" evidence="1">
    <location>
        <begin position="38"/>
        <end position="55"/>
    </location>
</feature>
<sequence>MGQNGCAQEAFLAIGEDEYDTDPPPAYQNIGPSPRPFGGRGGHGGHGSNGGGRSGSGSSTTAASTALSGNRRLVVRDTERRRSFGIGGAGNIQSAMVATPPDGRPDVPPEVPERRESVSAANDLRDKIVDSVKTIFGAVGGGGSSSGSGRNGAPDRGTSGHGEGDGQSARQQ</sequence>
<keyword evidence="3" id="KW-1185">Reference proteome</keyword>